<keyword evidence="9 10" id="KW-0998">Cell outer membrane</keyword>
<keyword evidence="6 11" id="KW-0798">TonB box</keyword>
<dbReference type="PANTHER" id="PTHR30069">
    <property type="entry name" value="TONB-DEPENDENT OUTER MEMBRANE RECEPTOR"/>
    <property type="match status" value="1"/>
</dbReference>
<evidence type="ECO:0000256" key="2">
    <source>
        <dbReference type="ARBA" id="ARBA00022448"/>
    </source>
</evidence>
<keyword evidence="3 10" id="KW-1134">Transmembrane beta strand</keyword>
<accession>A0ABP8N6F9</accession>
<protein>
    <submittedName>
        <fullName evidence="14">TonB-dependent receptor</fullName>
    </submittedName>
</protein>
<evidence type="ECO:0000256" key="3">
    <source>
        <dbReference type="ARBA" id="ARBA00022452"/>
    </source>
</evidence>
<evidence type="ECO:0000256" key="11">
    <source>
        <dbReference type="RuleBase" id="RU003357"/>
    </source>
</evidence>
<keyword evidence="7 10" id="KW-0472">Membrane</keyword>
<dbReference type="InterPro" id="IPR039426">
    <property type="entry name" value="TonB-dep_rcpt-like"/>
</dbReference>
<organism evidence="14 15">
    <name type="scientific">Nemorincola caseinilytica</name>
    <dbReference type="NCBI Taxonomy" id="2054315"/>
    <lineage>
        <taxon>Bacteria</taxon>
        <taxon>Pseudomonadati</taxon>
        <taxon>Bacteroidota</taxon>
        <taxon>Chitinophagia</taxon>
        <taxon>Chitinophagales</taxon>
        <taxon>Chitinophagaceae</taxon>
        <taxon>Nemorincola</taxon>
    </lineage>
</organism>
<comment type="subcellular location">
    <subcellularLocation>
        <location evidence="1 10">Cell outer membrane</location>
        <topology evidence="1 10">Multi-pass membrane protein</topology>
    </subcellularLocation>
</comment>
<evidence type="ECO:0000313" key="14">
    <source>
        <dbReference type="EMBL" id="GAA4460678.1"/>
    </source>
</evidence>
<evidence type="ECO:0000256" key="6">
    <source>
        <dbReference type="ARBA" id="ARBA00023077"/>
    </source>
</evidence>
<sequence>MCGLLLAAASANAQYVRLMTSGDQHPSSVKVILTPSAKGAADIVIVTDADGKAKLPAAGYPYRIAVHDMSYENVHDTIGGPYDKVIWLDAKTMSPVVITGQYQATSADNAVQRVEVIDRKKIDAMAAQNLRDVLTNQLEVRLEYDAIFGSSMNMQGSRRYGADAKILIDGVPVVGKQDGAIDLSQVNLANIERIEIIKGPMSVSYGTDAIAGTVNLITKKTVKNKVEAQAGTYYETPGTYNVNVGGGFHRKAHSLRVDGFRNFFGGWKPGNGASFFDFSDRPADTSRAMLWKPREQYQGALQYIYTHGKTSVNYKGSYFYEVITDRGMPMQPYYEMAIDRRYHTYRRDNAVFLNTDVAGGKHINVFAAYNAYKRVKTEGVNDLTTLTENRDPALQDISYYNEFNSRGVLTSGNSNKKLDYEVGYDVNIQFANSTQIVDRRQQMGNYALYGSAEYRPFSQLTVRPGLRYGYNTRYDAPLIPSVNLMYKPDSRLAFRASYAKGFRQPDLKDLYFELVDINHDIHGNPDLKAEYSDNYLASVSYNGRTNDVAYRTSISAYYNRVNDLITLVQKVGGGPTEYWYQNISFFVTKGLQATADVSVGAFAISVGGSYLGTYNQLSETEDLPEFSYSPEARSSITYTNKQYGFSVSAFYKYTGRAIRYVWNDDADMAVQARMNDYTIADLTMSKQFFKKRLNISAGCKNLFDVANVAATQGGGGGVHAATTSSAAISMGRYYFVGTQYNFSK</sequence>
<evidence type="ECO:0000259" key="12">
    <source>
        <dbReference type="Pfam" id="PF00593"/>
    </source>
</evidence>
<dbReference type="PROSITE" id="PS52016">
    <property type="entry name" value="TONB_DEPENDENT_REC_3"/>
    <property type="match status" value="1"/>
</dbReference>
<dbReference type="PANTHER" id="PTHR30069:SF29">
    <property type="entry name" value="HEMOGLOBIN AND HEMOGLOBIN-HAPTOGLOBIN-BINDING PROTEIN 1-RELATED"/>
    <property type="match status" value="1"/>
</dbReference>
<feature type="domain" description="TonB-dependent receptor-like beta-barrel" evidence="12">
    <location>
        <begin position="295"/>
        <end position="702"/>
    </location>
</feature>
<evidence type="ECO:0000256" key="10">
    <source>
        <dbReference type="PROSITE-ProRule" id="PRU01360"/>
    </source>
</evidence>
<dbReference type="Gene3D" id="2.40.170.20">
    <property type="entry name" value="TonB-dependent receptor, beta-barrel domain"/>
    <property type="match status" value="1"/>
</dbReference>
<evidence type="ECO:0000256" key="4">
    <source>
        <dbReference type="ARBA" id="ARBA00022692"/>
    </source>
</evidence>
<evidence type="ECO:0000256" key="7">
    <source>
        <dbReference type="ARBA" id="ARBA00023136"/>
    </source>
</evidence>
<evidence type="ECO:0000313" key="15">
    <source>
        <dbReference type="Proteomes" id="UP001500067"/>
    </source>
</evidence>
<dbReference type="Pfam" id="PF07715">
    <property type="entry name" value="Plug"/>
    <property type="match status" value="1"/>
</dbReference>
<keyword evidence="15" id="KW-1185">Reference proteome</keyword>
<gene>
    <name evidence="14" type="ORF">GCM10023093_03720</name>
</gene>
<dbReference type="InterPro" id="IPR037066">
    <property type="entry name" value="Plug_dom_sf"/>
</dbReference>
<dbReference type="Pfam" id="PF00593">
    <property type="entry name" value="TonB_dep_Rec_b-barrel"/>
    <property type="match status" value="1"/>
</dbReference>
<dbReference type="InterPro" id="IPR036942">
    <property type="entry name" value="Beta-barrel_TonB_sf"/>
</dbReference>
<name>A0ABP8N6F9_9BACT</name>
<proteinExistence type="inferred from homology"/>
<keyword evidence="2 10" id="KW-0813">Transport</keyword>
<evidence type="ECO:0000256" key="9">
    <source>
        <dbReference type="ARBA" id="ARBA00023237"/>
    </source>
</evidence>
<dbReference type="EMBL" id="BAABFA010000004">
    <property type="protein sequence ID" value="GAA4460678.1"/>
    <property type="molecule type" value="Genomic_DNA"/>
</dbReference>
<evidence type="ECO:0000256" key="8">
    <source>
        <dbReference type="ARBA" id="ARBA00023170"/>
    </source>
</evidence>
<dbReference type="CDD" id="cd01347">
    <property type="entry name" value="ligand_gated_channel"/>
    <property type="match status" value="1"/>
</dbReference>
<dbReference type="Gene3D" id="2.170.130.10">
    <property type="entry name" value="TonB-dependent receptor, plug domain"/>
    <property type="match status" value="1"/>
</dbReference>
<evidence type="ECO:0000259" key="13">
    <source>
        <dbReference type="Pfam" id="PF07715"/>
    </source>
</evidence>
<dbReference type="InterPro" id="IPR012910">
    <property type="entry name" value="Plug_dom"/>
</dbReference>
<feature type="domain" description="TonB-dependent receptor plug" evidence="13">
    <location>
        <begin position="109"/>
        <end position="213"/>
    </location>
</feature>
<dbReference type="Proteomes" id="UP001500067">
    <property type="component" value="Unassembled WGS sequence"/>
</dbReference>
<keyword evidence="8 14" id="KW-0675">Receptor</keyword>
<comment type="similarity">
    <text evidence="10 11">Belongs to the TonB-dependent receptor family.</text>
</comment>
<evidence type="ECO:0000256" key="5">
    <source>
        <dbReference type="ARBA" id="ARBA00022729"/>
    </source>
</evidence>
<reference evidence="15" key="1">
    <citation type="journal article" date="2019" name="Int. J. Syst. Evol. Microbiol.">
        <title>The Global Catalogue of Microorganisms (GCM) 10K type strain sequencing project: providing services to taxonomists for standard genome sequencing and annotation.</title>
        <authorList>
            <consortium name="The Broad Institute Genomics Platform"/>
            <consortium name="The Broad Institute Genome Sequencing Center for Infectious Disease"/>
            <person name="Wu L."/>
            <person name="Ma J."/>
        </authorList>
    </citation>
    <scope>NUCLEOTIDE SEQUENCE [LARGE SCALE GENOMIC DNA]</scope>
    <source>
        <strain evidence="15">JCM 32105</strain>
    </source>
</reference>
<dbReference type="SUPFAM" id="SSF56935">
    <property type="entry name" value="Porins"/>
    <property type="match status" value="1"/>
</dbReference>
<keyword evidence="4 10" id="KW-0812">Transmembrane</keyword>
<comment type="caution">
    <text evidence="14">The sequence shown here is derived from an EMBL/GenBank/DDBJ whole genome shotgun (WGS) entry which is preliminary data.</text>
</comment>
<keyword evidence="5" id="KW-0732">Signal</keyword>
<dbReference type="InterPro" id="IPR000531">
    <property type="entry name" value="Beta-barrel_TonB"/>
</dbReference>
<evidence type="ECO:0000256" key="1">
    <source>
        <dbReference type="ARBA" id="ARBA00004571"/>
    </source>
</evidence>